<dbReference type="EMBL" id="JBFXLQ010000015">
    <property type="protein sequence ID" value="KAL2868044.1"/>
    <property type="molecule type" value="Genomic_DNA"/>
</dbReference>
<dbReference type="Proteomes" id="UP001610432">
    <property type="component" value="Unassembled WGS sequence"/>
</dbReference>
<evidence type="ECO:0000313" key="2">
    <source>
        <dbReference type="Proteomes" id="UP001610432"/>
    </source>
</evidence>
<comment type="caution">
    <text evidence="1">The sequence shown here is derived from an EMBL/GenBank/DDBJ whole genome shotgun (WGS) entry which is preliminary data.</text>
</comment>
<protein>
    <submittedName>
        <fullName evidence="1">Uncharacterized protein</fullName>
    </submittedName>
</protein>
<organism evidence="1 2">
    <name type="scientific">Aspergillus lucknowensis</name>
    <dbReference type="NCBI Taxonomy" id="176173"/>
    <lineage>
        <taxon>Eukaryota</taxon>
        <taxon>Fungi</taxon>
        <taxon>Dikarya</taxon>
        <taxon>Ascomycota</taxon>
        <taxon>Pezizomycotina</taxon>
        <taxon>Eurotiomycetes</taxon>
        <taxon>Eurotiomycetidae</taxon>
        <taxon>Eurotiales</taxon>
        <taxon>Aspergillaceae</taxon>
        <taxon>Aspergillus</taxon>
        <taxon>Aspergillus subgen. Nidulantes</taxon>
    </lineage>
</organism>
<dbReference type="RefSeq" id="XP_070887023.1">
    <property type="nucleotide sequence ID" value="XM_071035201.1"/>
</dbReference>
<dbReference type="GeneID" id="98150273"/>
<gene>
    <name evidence="1" type="ORF">BJX67DRAFT_59649</name>
</gene>
<reference evidence="1 2" key="1">
    <citation type="submission" date="2024-07" db="EMBL/GenBank/DDBJ databases">
        <title>Section-level genome sequencing and comparative genomics of Aspergillus sections Usti and Cavernicolus.</title>
        <authorList>
            <consortium name="Lawrence Berkeley National Laboratory"/>
            <person name="Nybo J.L."/>
            <person name="Vesth T.C."/>
            <person name="Theobald S."/>
            <person name="Frisvad J.C."/>
            <person name="Larsen T.O."/>
            <person name="Kjaerboelling I."/>
            <person name="Rothschild-Mancinelli K."/>
            <person name="Lyhne E.K."/>
            <person name="Kogle M.E."/>
            <person name="Barry K."/>
            <person name="Clum A."/>
            <person name="Na H."/>
            <person name="Ledsgaard L."/>
            <person name="Lin J."/>
            <person name="Lipzen A."/>
            <person name="Kuo A."/>
            <person name="Riley R."/>
            <person name="Mondo S."/>
            <person name="Labutti K."/>
            <person name="Haridas S."/>
            <person name="Pangalinan J."/>
            <person name="Salamov A.A."/>
            <person name="Simmons B.A."/>
            <person name="Magnuson J.K."/>
            <person name="Chen J."/>
            <person name="Drula E."/>
            <person name="Henrissat B."/>
            <person name="Wiebenga A."/>
            <person name="Lubbers R.J."/>
            <person name="Gomes A.C."/>
            <person name="Macurrencykelacurrency M.R."/>
            <person name="Stajich J."/>
            <person name="Grigoriev I.V."/>
            <person name="Mortensen U.H."/>
            <person name="De Vries R.P."/>
            <person name="Baker S.E."/>
            <person name="Andersen M.R."/>
        </authorList>
    </citation>
    <scope>NUCLEOTIDE SEQUENCE [LARGE SCALE GENOMIC DNA]</scope>
    <source>
        <strain evidence="1 2">CBS 449.75</strain>
    </source>
</reference>
<name>A0ABR4LU45_9EURO</name>
<sequence length="189" mass="21802">MESRTARSISKHENGIERHQSRYQGTKISEILNARSRSNVPALPMEIRDGITTRQLVSQIDACIDPEKQNLEIETLEHIPERRKSPQGGHWAAREERRQRPSLRWSECIFSLRKGALTFSFPLSGTLITNVFAQRFSVSAFWPHIPRRSKLDGGAGNILYFCRLQIPSIAWNRRRLRFKTCWLISFAAG</sequence>
<accession>A0ABR4LU45</accession>
<evidence type="ECO:0000313" key="1">
    <source>
        <dbReference type="EMBL" id="KAL2868044.1"/>
    </source>
</evidence>
<proteinExistence type="predicted"/>
<keyword evidence="2" id="KW-1185">Reference proteome</keyword>